<evidence type="ECO:0000313" key="3">
    <source>
        <dbReference type="EMBL" id="SFH19166.1"/>
    </source>
</evidence>
<dbReference type="RefSeq" id="WP_083683722.1">
    <property type="nucleotide sequence ID" value="NZ_CP015367.1"/>
</dbReference>
<dbReference type="InterPro" id="IPR001584">
    <property type="entry name" value="Integrase_cat-core"/>
</dbReference>
<dbReference type="AlphaFoldDB" id="A0AAE8HTW5"/>
<evidence type="ECO:0000313" key="5">
    <source>
        <dbReference type="Proteomes" id="UP000199140"/>
    </source>
</evidence>
<dbReference type="Proteomes" id="UP000185487">
    <property type="component" value="Chromosome"/>
</dbReference>
<dbReference type="EMBL" id="CP015367">
    <property type="protein sequence ID" value="APT34563.1"/>
    <property type="molecule type" value="Genomic_DNA"/>
</dbReference>
<dbReference type="InterPro" id="IPR015378">
    <property type="entry name" value="Transposase-like_Mu_C"/>
</dbReference>
<dbReference type="Pfam" id="PF09299">
    <property type="entry name" value="Mu-transpos_C"/>
    <property type="match status" value="1"/>
</dbReference>
<dbReference type="GO" id="GO:0003676">
    <property type="term" value="F:nucleic acid binding"/>
    <property type="evidence" value="ECO:0007669"/>
    <property type="project" value="InterPro"/>
</dbReference>
<dbReference type="Proteomes" id="UP000199140">
    <property type="component" value="Unassembled WGS sequence"/>
</dbReference>
<reference evidence="3 5" key="2">
    <citation type="submission" date="2016-10" db="EMBL/GenBank/DDBJ databases">
        <authorList>
            <person name="Varghese N."/>
            <person name="Submissions S."/>
        </authorList>
    </citation>
    <scope>NUCLEOTIDE SEQUENCE [LARGE SCALE GENOMIC DNA]</scope>
    <source>
        <strain evidence="3 5">CBMB27</strain>
    </source>
</reference>
<evidence type="ECO:0000259" key="1">
    <source>
        <dbReference type="PROSITE" id="PS50994"/>
    </source>
</evidence>
<proteinExistence type="predicted"/>
<protein>
    <submittedName>
        <fullName evidence="3">Mu transposase, C-terminal</fullName>
    </submittedName>
</protein>
<dbReference type="InterPro" id="IPR012337">
    <property type="entry name" value="RNaseH-like_sf"/>
</dbReference>
<feature type="domain" description="Integrase catalytic" evidence="1">
    <location>
        <begin position="50"/>
        <end position="168"/>
    </location>
</feature>
<dbReference type="EMBL" id="FOPK01000016">
    <property type="protein sequence ID" value="SFH19166.1"/>
    <property type="molecule type" value="Genomic_DNA"/>
</dbReference>
<reference evidence="2 4" key="1">
    <citation type="submission" date="2016-04" db="EMBL/GenBank/DDBJ databases">
        <title>Complete genome sequencing and analysis of CBMB27, Methylobacterium phyllosphaerae isolated from leaf tissues of rice (Oryza sativa L.).</title>
        <authorList>
            <person name="Lee Y."/>
            <person name="Hwangbo K."/>
            <person name="Chung H."/>
            <person name="Yoo J."/>
            <person name="Kim K.Y."/>
            <person name="Sa T.M."/>
            <person name="Um Y."/>
            <person name="Madhaiyan M."/>
        </authorList>
    </citation>
    <scope>NUCLEOTIDE SEQUENCE [LARGE SCALE GENOMIC DNA]</scope>
    <source>
        <strain evidence="2 4">CBMB27</strain>
    </source>
</reference>
<keyword evidence="4" id="KW-1185">Reference proteome</keyword>
<dbReference type="GO" id="GO:0015074">
    <property type="term" value="P:DNA integration"/>
    <property type="evidence" value="ECO:0007669"/>
    <property type="project" value="InterPro"/>
</dbReference>
<evidence type="ECO:0000313" key="4">
    <source>
        <dbReference type="Proteomes" id="UP000185487"/>
    </source>
</evidence>
<dbReference type="Gene3D" id="3.30.420.10">
    <property type="entry name" value="Ribonuclease H-like superfamily/Ribonuclease H"/>
    <property type="match status" value="1"/>
</dbReference>
<organism evidence="3 5">
    <name type="scientific">Methylobacterium phyllosphaerae</name>
    <dbReference type="NCBI Taxonomy" id="418223"/>
    <lineage>
        <taxon>Bacteria</taxon>
        <taxon>Pseudomonadati</taxon>
        <taxon>Pseudomonadota</taxon>
        <taxon>Alphaproteobacteria</taxon>
        <taxon>Hyphomicrobiales</taxon>
        <taxon>Methylobacteriaceae</taxon>
        <taxon>Methylobacterium</taxon>
    </lineage>
</organism>
<name>A0AAE8HTW5_9HYPH</name>
<dbReference type="InterPro" id="IPR036397">
    <property type="entry name" value="RNaseH_sf"/>
</dbReference>
<accession>A0AAE8HTW5</accession>
<evidence type="ECO:0000313" key="2">
    <source>
        <dbReference type="EMBL" id="APT34563.1"/>
    </source>
</evidence>
<gene>
    <name evidence="2" type="ORF">MCBMB27_05272</name>
    <name evidence="3" type="ORF">SAMN05192567_11625</name>
</gene>
<dbReference type="PROSITE" id="PS50994">
    <property type="entry name" value="INTEGRASE"/>
    <property type="match status" value="1"/>
</dbReference>
<dbReference type="SUPFAM" id="SSF53098">
    <property type="entry name" value="Ribonuclease H-like"/>
    <property type="match status" value="1"/>
</dbReference>
<sequence>MITGFTIAFTPPSWVSVMEALRHAVLHKDEELKRWEQYEGVPFLFDYDCYGTPDVLYVDRGPEFLSSSMAATEAALNMRVIPLPKASGDKNGKVESNYHVMNTSLLHKLDGTTKSNVQKRGRYKSSENAIYSLDDVRYMVMRWVVDHHNRTKHTGTGEIPAERWRKGMDEVGPKPAPDKDIIAPLVGMVIPRKLRNDGVRYNNLRWNSNAFSALRDRIGPPFDVVIRIDPLDLRTAYVLDQDANPPAWIEGHLMAESKIEHYTLRQYEHLKKVVDDAAVVDDDYELKLAQGTRHLWNFVEGRRNQAGVIPKPVAAFIKDPDVVVLDRWILSQFGIGDAVETPAVLKGLSLSHAIDTIERVAALDLVGYADRWVEILDLDRPTATARAHGFRIIQTDQITTALDRAFDGFLTAGNAKAPSLSTAYGWFWHWLNWRGGDKFSPALAQIVLDNALAKFQVPIDAFPNLKRSEISTTLSDVARKARVRRGTIRKILEHEGRIRPEKRKGSPIRIERGALDRIAADLNASVPLARLPKLIGTGMRIVKTLVHADVIPSWIPGGAKGTKHRYVFRTKDVEDWLSKLAAGANRRLRTCPAGCVAVADAPLKCKVPIERLVQALADRDIIPCGTLIGQRGLSALIVTISDLEPLITKQVRRAPYRKRGPYKKKSH</sequence>
<dbReference type="KEGG" id="mphy:MCBMB27_05272"/>